<dbReference type="AlphaFoldDB" id="A0A3Q2R338"/>
<evidence type="ECO:0000259" key="7">
    <source>
        <dbReference type="PROSITE" id="PS50998"/>
    </source>
</evidence>
<evidence type="ECO:0000256" key="4">
    <source>
        <dbReference type="ARBA" id="ARBA00023157"/>
    </source>
</evidence>
<dbReference type="GO" id="GO:0005615">
    <property type="term" value="C:extracellular space"/>
    <property type="evidence" value="ECO:0007669"/>
    <property type="project" value="TreeGrafter"/>
</dbReference>
<accession>A0A3Q2R338</accession>
<dbReference type="Pfam" id="PF00008">
    <property type="entry name" value="EGF"/>
    <property type="match status" value="1"/>
</dbReference>
<evidence type="ECO:0008006" key="10">
    <source>
        <dbReference type="Google" id="ProtNLM"/>
    </source>
</evidence>
<feature type="domain" description="Gla" evidence="7">
    <location>
        <begin position="31"/>
        <end position="77"/>
    </location>
</feature>
<dbReference type="SMART" id="SM00181">
    <property type="entry name" value="EGF"/>
    <property type="match status" value="1"/>
</dbReference>
<dbReference type="STRING" id="8078.ENSFHEP00000035000"/>
<dbReference type="Gene3D" id="4.10.740.10">
    <property type="entry name" value="Coagulation Factor IX"/>
    <property type="match status" value="1"/>
</dbReference>
<dbReference type="InterPro" id="IPR035972">
    <property type="entry name" value="GLA-like_dom_SF"/>
</dbReference>
<dbReference type="PROSITE" id="PS50026">
    <property type="entry name" value="EGF_3"/>
    <property type="match status" value="1"/>
</dbReference>
<dbReference type="Proteomes" id="UP000265000">
    <property type="component" value="Unplaced"/>
</dbReference>
<feature type="disulfide bond" evidence="5">
    <location>
        <begin position="103"/>
        <end position="112"/>
    </location>
</feature>
<evidence type="ECO:0000256" key="5">
    <source>
        <dbReference type="PROSITE-ProRule" id="PRU00076"/>
    </source>
</evidence>
<dbReference type="SMART" id="SM00069">
    <property type="entry name" value="GLA"/>
    <property type="match status" value="1"/>
</dbReference>
<proteinExistence type="predicted"/>
<name>A0A3Q2R338_FUNHE</name>
<dbReference type="Gene3D" id="2.10.25.10">
    <property type="entry name" value="Laminin"/>
    <property type="match status" value="1"/>
</dbReference>
<dbReference type="PROSITE" id="PS00011">
    <property type="entry name" value="GLA_1"/>
    <property type="match status" value="1"/>
</dbReference>
<reference evidence="8" key="1">
    <citation type="submission" date="2025-08" db="UniProtKB">
        <authorList>
            <consortium name="Ensembl"/>
        </authorList>
    </citation>
    <scope>IDENTIFICATION</scope>
</reference>
<organism evidence="8 9">
    <name type="scientific">Fundulus heteroclitus</name>
    <name type="common">Killifish</name>
    <name type="synonym">Mummichog</name>
    <dbReference type="NCBI Taxonomy" id="8078"/>
    <lineage>
        <taxon>Eukaryota</taxon>
        <taxon>Metazoa</taxon>
        <taxon>Chordata</taxon>
        <taxon>Craniata</taxon>
        <taxon>Vertebrata</taxon>
        <taxon>Euteleostomi</taxon>
        <taxon>Actinopterygii</taxon>
        <taxon>Neopterygii</taxon>
        <taxon>Teleostei</taxon>
        <taxon>Neoteleostei</taxon>
        <taxon>Acanthomorphata</taxon>
        <taxon>Ovalentaria</taxon>
        <taxon>Atherinomorphae</taxon>
        <taxon>Cyprinodontiformes</taxon>
        <taxon>Fundulidae</taxon>
        <taxon>Fundulus</taxon>
    </lineage>
</organism>
<dbReference type="InterPro" id="IPR017857">
    <property type="entry name" value="Coagulation_fac-like_Gla_dom"/>
</dbReference>
<keyword evidence="4 5" id="KW-1015">Disulfide bond</keyword>
<dbReference type="InterPro" id="IPR000742">
    <property type="entry name" value="EGF"/>
</dbReference>
<dbReference type="GeneTree" id="ENSGT00940000154474"/>
<dbReference type="CDD" id="cd00054">
    <property type="entry name" value="EGF_CA"/>
    <property type="match status" value="1"/>
</dbReference>
<dbReference type="PANTHER" id="PTHR24278:SF26">
    <property type="entry name" value="COAGULATION FACTOR VII"/>
    <property type="match status" value="1"/>
</dbReference>
<sequence length="138" mass="15867">METFLHLIKGSDSLFLEPQEAHGVLVRTRRYNSGWFEELKLGDLERECLEEICSFEEAREVFEHTEMTNEFWKRYSVPDSCKSGPCQNRGTCITDGASYTCLCLPQFRGVDCELGFYCMCVFRTAAGVQQLSPAERRV</sequence>
<dbReference type="InterPro" id="IPR000294">
    <property type="entry name" value="GLA_domain"/>
</dbReference>
<keyword evidence="9" id="KW-1185">Reference proteome</keyword>
<dbReference type="PROSITE" id="PS00022">
    <property type="entry name" value="EGF_1"/>
    <property type="match status" value="1"/>
</dbReference>
<dbReference type="Pfam" id="PF00594">
    <property type="entry name" value="Gla"/>
    <property type="match status" value="1"/>
</dbReference>
<protein>
    <recommendedName>
        <fullName evidence="10">Coagulation factor IXa heavy chain</fullName>
    </recommendedName>
</protein>
<dbReference type="PANTHER" id="PTHR24278">
    <property type="entry name" value="COAGULATION FACTOR"/>
    <property type="match status" value="1"/>
</dbReference>
<reference evidence="8" key="2">
    <citation type="submission" date="2025-09" db="UniProtKB">
        <authorList>
            <consortium name="Ensembl"/>
        </authorList>
    </citation>
    <scope>IDENTIFICATION</scope>
</reference>
<evidence type="ECO:0000256" key="2">
    <source>
        <dbReference type="ARBA" id="ARBA00022737"/>
    </source>
</evidence>
<keyword evidence="1" id="KW-0732">Signal</keyword>
<dbReference type="InterPro" id="IPR050442">
    <property type="entry name" value="Peptidase_S1_coag_factors"/>
</dbReference>
<dbReference type="SUPFAM" id="SSF57630">
    <property type="entry name" value="GLA-domain"/>
    <property type="match status" value="1"/>
</dbReference>
<keyword evidence="5" id="KW-0245">EGF-like domain</keyword>
<evidence type="ECO:0000259" key="6">
    <source>
        <dbReference type="PROSITE" id="PS50026"/>
    </source>
</evidence>
<dbReference type="Ensembl" id="ENSFHET00000035485.1">
    <property type="protein sequence ID" value="ENSFHEP00000035000.1"/>
    <property type="gene ID" value="ENSFHEG00000023001.1"/>
</dbReference>
<dbReference type="PROSITE" id="PS50998">
    <property type="entry name" value="GLA_2"/>
    <property type="match status" value="1"/>
</dbReference>
<evidence type="ECO:0000313" key="8">
    <source>
        <dbReference type="Ensembl" id="ENSFHEP00000035000.1"/>
    </source>
</evidence>
<feature type="domain" description="EGF-like" evidence="6">
    <location>
        <begin position="77"/>
        <end position="113"/>
    </location>
</feature>
<keyword evidence="3" id="KW-0865">Zymogen</keyword>
<keyword evidence="2" id="KW-0677">Repeat</keyword>
<dbReference type="SUPFAM" id="SSF57196">
    <property type="entry name" value="EGF/Laminin"/>
    <property type="match status" value="1"/>
</dbReference>
<dbReference type="GO" id="GO:0005509">
    <property type="term" value="F:calcium ion binding"/>
    <property type="evidence" value="ECO:0007669"/>
    <property type="project" value="InterPro"/>
</dbReference>
<evidence type="ECO:0000256" key="1">
    <source>
        <dbReference type="ARBA" id="ARBA00022729"/>
    </source>
</evidence>
<comment type="caution">
    <text evidence="5">Lacks conserved residue(s) required for the propagation of feature annotation.</text>
</comment>
<evidence type="ECO:0000313" key="9">
    <source>
        <dbReference type="Proteomes" id="UP000265000"/>
    </source>
</evidence>
<evidence type="ECO:0000256" key="3">
    <source>
        <dbReference type="ARBA" id="ARBA00023145"/>
    </source>
</evidence>
<dbReference type="PRINTS" id="PR00001">
    <property type="entry name" value="GLABLOOD"/>
</dbReference>